<dbReference type="Gene3D" id="1.10.3550.10">
    <property type="entry name" value="eoxyguanosinetriphosphate triphosphohydrolase domain-like"/>
    <property type="match status" value="1"/>
</dbReference>
<evidence type="ECO:0000259" key="2">
    <source>
        <dbReference type="SMART" id="SM00471"/>
    </source>
</evidence>
<gene>
    <name evidence="3" type="primary">dgt</name>
    <name evidence="3" type="ORF">PZA18_22990</name>
</gene>
<dbReference type="InterPro" id="IPR006674">
    <property type="entry name" value="HD_domain"/>
</dbReference>
<evidence type="ECO:0000313" key="4">
    <source>
        <dbReference type="Proteomes" id="UP001172778"/>
    </source>
</evidence>
<dbReference type="SUPFAM" id="SSF109604">
    <property type="entry name" value="HD-domain/PDEase-like"/>
    <property type="match status" value="1"/>
</dbReference>
<name>A0ABT7E3U2_9NEIS</name>
<accession>A0ABT7E3U2</accession>
<dbReference type="Gene3D" id="1.10.3410.10">
    <property type="entry name" value="putative deoxyguanosinetriphosphate triphosphohydrolase like domain"/>
    <property type="match status" value="1"/>
</dbReference>
<dbReference type="PANTHER" id="PTHR11373">
    <property type="entry name" value="DEOXYNUCLEOSIDE TRIPHOSPHATE TRIPHOSPHOHYDROLASE"/>
    <property type="match status" value="1"/>
</dbReference>
<proteinExistence type="predicted"/>
<dbReference type="Pfam" id="PF01966">
    <property type="entry name" value="HD"/>
    <property type="match status" value="1"/>
</dbReference>
<dbReference type="Gene3D" id="1.10.3210.10">
    <property type="entry name" value="Hypothetical protein af1432"/>
    <property type="match status" value="1"/>
</dbReference>
<protein>
    <submittedName>
        <fullName evidence="3">DGTPase</fullName>
        <ecNumber evidence="3">3.1.5.1</ecNumber>
    </submittedName>
</protein>
<dbReference type="NCBIfam" id="TIGR01353">
    <property type="entry name" value="dGTP_triPase"/>
    <property type="match status" value="1"/>
</dbReference>
<dbReference type="NCBIfam" id="NF003429">
    <property type="entry name" value="PRK04926.1"/>
    <property type="match status" value="1"/>
</dbReference>
<dbReference type="InterPro" id="IPR003607">
    <property type="entry name" value="HD/PDEase_dom"/>
</dbReference>
<dbReference type="EC" id="3.1.5.1" evidence="3"/>
<keyword evidence="4" id="KW-1185">Reference proteome</keyword>
<dbReference type="Proteomes" id="UP001172778">
    <property type="component" value="Unassembled WGS sequence"/>
</dbReference>
<reference evidence="3" key="1">
    <citation type="submission" date="2023-03" db="EMBL/GenBank/DDBJ databases">
        <title>Chitinimonas shenzhenensis gen. nov., sp. nov., a novel member of family Burkholderiaceae isolated from activated sludge collected in Shen Zhen, China.</title>
        <authorList>
            <person name="Wang X."/>
        </authorList>
    </citation>
    <scope>NUCLEOTIDE SEQUENCE</scope>
    <source>
        <strain evidence="3">DQS-5</strain>
    </source>
</reference>
<dbReference type="InterPro" id="IPR027432">
    <property type="entry name" value="dGTP_triphosphohydrolase_C"/>
</dbReference>
<organism evidence="3 4">
    <name type="scientific">Parachitinimonas caeni</name>
    <dbReference type="NCBI Taxonomy" id="3031301"/>
    <lineage>
        <taxon>Bacteria</taxon>
        <taxon>Pseudomonadati</taxon>
        <taxon>Pseudomonadota</taxon>
        <taxon>Betaproteobacteria</taxon>
        <taxon>Neisseriales</taxon>
        <taxon>Chitinibacteraceae</taxon>
        <taxon>Parachitinimonas</taxon>
    </lineage>
</organism>
<dbReference type="InterPro" id="IPR006261">
    <property type="entry name" value="dGTPase"/>
</dbReference>
<sequence length="493" mass="56376">MASQFQQFYVKTILGSRLCEDPVKGRNTHQEIESDRGRIVYSSALRRMQQKAQVFPLETNAAVRSRLTHTLEVSIVGRYLAQAVLTKAREKQLLDEHFDYAYCASFVSLVENACLIHDIGNPPFGHLGEAAISDWFRENGEAILRKLVNIDDIGNWLDDFYLFDGNPQGFRIVSRTQSKDGCGLNLTASQMAASIKYPYSSAQKREFAEMGRAGMATPAYSRKAGYFVSDAEAYHRVVKALGITEGRRYPLVYLMEAADDIAYCLSDIEDGIEKNLLTEDLFFDLLYRELKNEHSESEATRFVRHYTETRPNKSHSKPLGLTPFRTDLIRESIERAATTFVDNHSQIIAGEQIELLNAHTWVGEIHHALRAIATRVFVRSKEAENIEIAGYNIIHGILQKYARILGLKHHQFRALIDDDADAIREHRLDLEYRLCNRIPSKLQDCYRHATRHDDLTRAEEWHHRAHLIVDYVAGMTDNYALETYQLLHGIAVK</sequence>
<dbReference type="Pfam" id="PF13286">
    <property type="entry name" value="HD_assoc"/>
    <property type="match status" value="1"/>
</dbReference>
<evidence type="ECO:0000256" key="1">
    <source>
        <dbReference type="ARBA" id="ARBA00022801"/>
    </source>
</evidence>
<dbReference type="InterPro" id="IPR026875">
    <property type="entry name" value="PHydrolase_assoc_dom"/>
</dbReference>
<feature type="domain" description="HD/PDEase" evidence="2">
    <location>
        <begin position="62"/>
        <end position="273"/>
    </location>
</feature>
<evidence type="ECO:0000313" key="3">
    <source>
        <dbReference type="EMBL" id="MDK2126914.1"/>
    </source>
</evidence>
<dbReference type="RefSeq" id="WP_284103235.1">
    <property type="nucleotide sequence ID" value="NZ_JARRAF010000065.1"/>
</dbReference>
<dbReference type="PANTHER" id="PTHR11373:SF32">
    <property type="entry name" value="DEOXYGUANOSINETRIPHOSPHATE TRIPHOSPHOHYDROLASE"/>
    <property type="match status" value="1"/>
</dbReference>
<dbReference type="InterPro" id="IPR050135">
    <property type="entry name" value="dGTPase-like"/>
</dbReference>
<keyword evidence="1 3" id="KW-0378">Hydrolase</keyword>
<dbReference type="SMART" id="SM00471">
    <property type="entry name" value="HDc"/>
    <property type="match status" value="1"/>
</dbReference>
<dbReference type="InterPro" id="IPR023293">
    <property type="entry name" value="dGTP_triP_hydro_central_sf"/>
</dbReference>
<dbReference type="GO" id="GO:0008832">
    <property type="term" value="F:dGTPase activity"/>
    <property type="evidence" value="ECO:0007669"/>
    <property type="project" value="UniProtKB-EC"/>
</dbReference>
<comment type="caution">
    <text evidence="3">The sequence shown here is derived from an EMBL/GenBank/DDBJ whole genome shotgun (WGS) entry which is preliminary data.</text>
</comment>
<dbReference type="EMBL" id="JARRAF010000065">
    <property type="protein sequence ID" value="MDK2126914.1"/>
    <property type="molecule type" value="Genomic_DNA"/>
</dbReference>